<evidence type="ECO:0000313" key="2">
    <source>
        <dbReference type="EMBL" id="GAI44498.1"/>
    </source>
</evidence>
<accession>X1NLP2</accession>
<dbReference type="AlphaFoldDB" id="X1NLP2"/>
<protein>
    <submittedName>
        <fullName evidence="2">Uncharacterized protein</fullName>
    </submittedName>
</protein>
<reference evidence="2" key="1">
    <citation type="journal article" date="2014" name="Front. Microbiol.">
        <title>High frequency of phylogenetically diverse reductive dehalogenase-homologous genes in deep subseafloor sedimentary metagenomes.</title>
        <authorList>
            <person name="Kawai M."/>
            <person name="Futagami T."/>
            <person name="Toyoda A."/>
            <person name="Takaki Y."/>
            <person name="Nishi S."/>
            <person name="Hori S."/>
            <person name="Arai W."/>
            <person name="Tsubouchi T."/>
            <person name="Morono Y."/>
            <person name="Uchiyama I."/>
            <person name="Ito T."/>
            <person name="Fujiyama A."/>
            <person name="Inagaki F."/>
            <person name="Takami H."/>
        </authorList>
    </citation>
    <scope>NUCLEOTIDE SEQUENCE</scope>
    <source>
        <strain evidence="2">Expedition CK06-06</strain>
    </source>
</reference>
<organism evidence="2">
    <name type="scientific">marine sediment metagenome</name>
    <dbReference type="NCBI Taxonomy" id="412755"/>
    <lineage>
        <taxon>unclassified sequences</taxon>
        <taxon>metagenomes</taxon>
        <taxon>ecological metagenomes</taxon>
    </lineage>
</organism>
<sequence>MPLGIDPEILLIVGLVGGIGAAATYGTFHYAEKIGPKLTLADLRPAPPWVGLPLPMFFYTKPELLAELRRR</sequence>
<dbReference type="EMBL" id="BARV01026763">
    <property type="protein sequence ID" value="GAI44498.1"/>
    <property type="molecule type" value="Genomic_DNA"/>
</dbReference>
<name>X1NLP2_9ZZZZ</name>
<keyword evidence="1" id="KW-1133">Transmembrane helix</keyword>
<feature type="transmembrane region" description="Helical" evidence="1">
    <location>
        <begin position="9"/>
        <end position="28"/>
    </location>
</feature>
<comment type="caution">
    <text evidence="2">The sequence shown here is derived from an EMBL/GenBank/DDBJ whole genome shotgun (WGS) entry which is preliminary data.</text>
</comment>
<proteinExistence type="predicted"/>
<keyword evidence="1" id="KW-0472">Membrane</keyword>
<keyword evidence="1" id="KW-0812">Transmembrane</keyword>
<gene>
    <name evidence="2" type="ORF">S06H3_43187</name>
</gene>
<evidence type="ECO:0000256" key="1">
    <source>
        <dbReference type="SAM" id="Phobius"/>
    </source>
</evidence>